<name>A0A811UQK3_CERCA</name>
<dbReference type="AlphaFoldDB" id="A0A811UQK3"/>
<organism evidence="1 2">
    <name type="scientific">Ceratitis capitata</name>
    <name type="common">Mediterranean fruit fly</name>
    <name type="synonym">Tephritis capitata</name>
    <dbReference type="NCBI Taxonomy" id="7213"/>
    <lineage>
        <taxon>Eukaryota</taxon>
        <taxon>Metazoa</taxon>
        <taxon>Ecdysozoa</taxon>
        <taxon>Arthropoda</taxon>
        <taxon>Hexapoda</taxon>
        <taxon>Insecta</taxon>
        <taxon>Pterygota</taxon>
        <taxon>Neoptera</taxon>
        <taxon>Endopterygota</taxon>
        <taxon>Diptera</taxon>
        <taxon>Brachycera</taxon>
        <taxon>Muscomorpha</taxon>
        <taxon>Tephritoidea</taxon>
        <taxon>Tephritidae</taxon>
        <taxon>Ceratitis</taxon>
        <taxon>Ceratitis</taxon>
    </lineage>
</organism>
<evidence type="ECO:0000313" key="2">
    <source>
        <dbReference type="Proteomes" id="UP000606786"/>
    </source>
</evidence>
<keyword evidence="2" id="KW-1185">Reference proteome</keyword>
<gene>
    <name evidence="1" type="ORF">CCAP1982_LOCUS9473</name>
</gene>
<proteinExistence type="predicted"/>
<accession>A0A811UQK3</accession>
<comment type="caution">
    <text evidence="1">The sequence shown here is derived from an EMBL/GenBank/DDBJ whole genome shotgun (WGS) entry which is preliminary data.</text>
</comment>
<protein>
    <submittedName>
        <fullName evidence="1">(Mediterranean fruit fly) hypothetical protein</fullName>
    </submittedName>
</protein>
<evidence type="ECO:0000313" key="1">
    <source>
        <dbReference type="EMBL" id="CAD7001001.1"/>
    </source>
</evidence>
<dbReference type="Proteomes" id="UP000606786">
    <property type="component" value="Unassembled WGS sequence"/>
</dbReference>
<reference evidence="1" key="1">
    <citation type="submission" date="2020-11" db="EMBL/GenBank/DDBJ databases">
        <authorList>
            <person name="Whitehead M."/>
        </authorList>
    </citation>
    <scope>NUCLEOTIDE SEQUENCE</scope>
    <source>
        <strain evidence="1">EGII</strain>
    </source>
</reference>
<dbReference type="EMBL" id="CAJHJT010000023">
    <property type="protein sequence ID" value="CAD7001001.1"/>
    <property type="molecule type" value="Genomic_DNA"/>
</dbReference>
<sequence length="85" mass="9754">MSLLEAEIEQRKCIINSSSDEDKSELSESEEFTIEILPGFRLCFMSLLEAEIEQRKCIINSSSDEDKSELSESEEFTIEILPGFR</sequence>